<comment type="caution">
    <text evidence="1">The sequence shown here is derived from an EMBL/GenBank/DDBJ whole genome shotgun (WGS) entry which is preliminary data.</text>
</comment>
<proteinExistence type="predicted"/>
<gene>
    <name evidence="1" type="ORF">PQR01_00375</name>
</gene>
<dbReference type="Proteomes" id="UP001629235">
    <property type="component" value="Unassembled WGS sequence"/>
</dbReference>
<protein>
    <submittedName>
        <fullName evidence="1">Uncharacterized protein</fullName>
    </submittedName>
</protein>
<dbReference type="EMBL" id="JAQQDW010000001">
    <property type="protein sequence ID" value="MFM0101989.1"/>
    <property type="molecule type" value="Genomic_DNA"/>
</dbReference>
<organism evidence="1 2">
    <name type="scientific">Paraburkholderia rhynchosiae</name>
    <dbReference type="NCBI Taxonomy" id="487049"/>
    <lineage>
        <taxon>Bacteria</taxon>
        <taxon>Pseudomonadati</taxon>
        <taxon>Pseudomonadota</taxon>
        <taxon>Betaproteobacteria</taxon>
        <taxon>Burkholderiales</taxon>
        <taxon>Burkholderiaceae</taxon>
        <taxon>Paraburkholderia</taxon>
    </lineage>
</organism>
<name>A0ACC7N4E3_9BURK</name>
<sequence length="99" mass="11671">MIDPEQKLLQEMDRGQQARDLLEHPLMQEAFSTIRETYLAQWESSPARDSEGREKIWTYLKQLEMVKAHLMTTMETGRMATEQRSLMERMKAGLRSRIA</sequence>
<evidence type="ECO:0000313" key="2">
    <source>
        <dbReference type="Proteomes" id="UP001629235"/>
    </source>
</evidence>
<keyword evidence="2" id="KW-1185">Reference proteome</keyword>
<reference evidence="1 2" key="1">
    <citation type="journal article" date="2024" name="Chem. Sci.">
        <title>Discovery of megapolipeptins by genome mining of a Burkholderiales bacteria collection.</title>
        <authorList>
            <person name="Paulo B.S."/>
            <person name="Recchia M.J.J."/>
            <person name="Lee S."/>
            <person name="Fergusson C.H."/>
            <person name="Romanowski S.B."/>
            <person name="Hernandez A."/>
            <person name="Krull N."/>
            <person name="Liu D.Y."/>
            <person name="Cavanagh H."/>
            <person name="Bos A."/>
            <person name="Gray C.A."/>
            <person name="Murphy B.T."/>
            <person name="Linington R.G."/>
            <person name="Eustaquio A.S."/>
        </authorList>
    </citation>
    <scope>NUCLEOTIDE SEQUENCE [LARGE SCALE GENOMIC DNA]</scope>
    <source>
        <strain evidence="1 2">RL18-126-BIB-B</strain>
    </source>
</reference>
<accession>A0ACC7N4E3</accession>
<evidence type="ECO:0000313" key="1">
    <source>
        <dbReference type="EMBL" id="MFM0101989.1"/>
    </source>
</evidence>